<evidence type="ECO:0000256" key="1">
    <source>
        <dbReference type="SAM" id="MobiDB-lite"/>
    </source>
</evidence>
<keyword evidence="3" id="KW-1185">Reference proteome</keyword>
<evidence type="ECO:0000313" key="3">
    <source>
        <dbReference type="Proteomes" id="UP000828390"/>
    </source>
</evidence>
<reference evidence="2" key="2">
    <citation type="submission" date="2020-11" db="EMBL/GenBank/DDBJ databases">
        <authorList>
            <person name="McCartney M.A."/>
            <person name="Auch B."/>
            <person name="Kono T."/>
            <person name="Mallez S."/>
            <person name="Becker A."/>
            <person name="Gohl D.M."/>
            <person name="Silverstein K.A.T."/>
            <person name="Koren S."/>
            <person name="Bechman K.B."/>
            <person name="Herman A."/>
            <person name="Abrahante J.E."/>
            <person name="Garbe J."/>
        </authorList>
    </citation>
    <scope>NUCLEOTIDE SEQUENCE</scope>
    <source>
        <strain evidence="2">Duluth1</strain>
        <tissue evidence="2">Whole animal</tissue>
    </source>
</reference>
<evidence type="ECO:0000313" key="2">
    <source>
        <dbReference type="EMBL" id="KAH3841183.1"/>
    </source>
</evidence>
<dbReference type="EMBL" id="JAIWYP010000004">
    <property type="protein sequence ID" value="KAH3841183.1"/>
    <property type="molecule type" value="Genomic_DNA"/>
</dbReference>
<reference evidence="2" key="1">
    <citation type="journal article" date="2019" name="bioRxiv">
        <title>The Genome of the Zebra Mussel, Dreissena polymorpha: A Resource for Invasive Species Research.</title>
        <authorList>
            <person name="McCartney M.A."/>
            <person name="Auch B."/>
            <person name="Kono T."/>
            <person name="Mallez S."/>
            <person name="Zhang Y."/>
            <person name="Obille A."/>
            <person name="Becker A."/>
            <person name="Abrahante J.E."/>
            <person name="Garbe J."/>
            <person name="Badalamenti J.P."/>
            <person name="Herman A."/>
            <person name="Mangelson H."/>
            <person name="Liachko I."/>
            <person name="Sullivan S."/>
            <person name="Sone E.D."/>
            <person name="Koren S."/>
            <person name="Silverstein K.A.T."/>
            <person name="Beckman K.B."/>
            <person name="Gohl D.M."/>
        </authorList>
    </citation>
    <scope>NUCLEOTIDE SEQUENCE</scope>
    <source>
        <strain evidence="2">Duluth1</strain>
        <tissue evidence="2">Whole animal</tissue>
    </source>
</reference>
<feature type="region of interest" description="Disordered" evidence="1">
    <location>
        <begin position="33"/>
        <end position="58"/>
    </location>
</feature>
<name>A0A9D4QS79_DREPO</name>
<accession>A0A9D4QS79</accession>
<organism evidence="2 3">
    <name type="scientific">Dreissena polymorpha</name>
    <name type="common">Zebra mussel</name>
    <name type="synonym">Mytilus polymorpha</name>
    <dbReference type="NCBI Taxonomy" id="45954"/>
    <lineage>
        <taxon>Eukaryota</taxon>
        <taxon>Metazoa</taxon>
        <taxon>Spiralia</taxon>
        <taxon>Lophotrochozoa</taxon>
        <taxon>Mollusca</taxon>
        <taxon>Bivalvia</taxon>
        <taxon>Autobranchia</taxon>
        <taxon>Heteroconchia</taxon>
        <taxon>Euheterodonta</taxon>
        <taxon>Imparidentia</taxon>
        <taxon>Neoheterodontei</taxon>
        <taxon>Myida</taxon>
        <taxon>Dreissenoidea</taxon>
        <taxon>Dreissenidae</taxon>
        <taxon>Dreissena</taxon>
    </lineage>
</organism>
<gene>
    <name evidence="2" type="ORF">DPMN_114641</name>
</gene>
<feature type="compositionally biased region" description="Basic and acidic residues" evidence="1">
    <location>
        <begin position="48"/>
        <end position="58"/>
    </location>
</feature>
<proteinExistence type="predicted"/>
<comment type="caution">
    <text evidence="2">The sequence shown here is derived from an EMBL/GenBank/DDBJ whole genome shotgun (WGS) entry which is preliminary data.</text>
</comment>
<dbReference type="AlphaFoldDB" id="A0A9D4QS79"/>
<protein>
    <submittedName>
        <fullName evidence="2">Uncharacterized protein</fullName>
    </submittedName>
</protein>
<sequence length="58" mass="6614">MFNAYGAEPDVTGCYNMGQRDLYTCRLDSPVPSVPRARPTSFSRQTPKFHETTHTLHQ</sequence>
<dbReference type="Proteomes" id="UP000828390">
    <property type="component" value="Unassembled WGS sequence"/>
</dbReference>